<evidence type="ECO:0000313" key="2">
    <source>
        <dbReference type="EMBL" id="SUI78653.1"/>
    </source>
</evidence>
<gene>
    <name evidence="2" type="ORF">NCTC11544_03984</name>
</gene>
<feature type="region of interest" description="Disordered" evidence="1">
    <location>
        <begin position="74"/>
        <end position="94"/>
    </location>
</feature>
<evidence type="ECO:0000313" key="3">
    <source>
        <dbReference type="Proteomes" id="UP000255529"/>
    </source>
</evidence>
<sequence length="124" mass="13634">MPVRIAPSSKVTPNSSFETYSRADKFGQICGHGNNFCLNPISPHRRTRETIANMLRQVFTRGNAQFGGQQLDQHRHHIGPHHHPQQGITKRGTGLDIGSEITGVNVADSRDKCGAHQGKFDLPG</sequence>
<protein>
    <submittedName>
        <fullName evidence="2">Uncharacterized protein</fullName>
    </submittedName>
</protein>
<organism evidence="2 3">
    <name type="scientific">Serratia quinivorans</name>
    <dbReference type="NCBI Taxonomy" id="137545"/>
    <lineage>
        <taxon>Bacteria</taxon>
        <taxon>Pseudomonadati</taxon>
        <taxon>Pseudomonadota</taxon>
        <taxon>Gammaproteobacteria</taxon>
        <taxon>Enterobacterales</taxon>
        <taxon>Yersiniaceae</taxon>
        <taxon>Serratia</taxon>
    </lineage>
</organism>
<feature type="compositionally biased region" description="Basic residues" evidence="1">
    <location>
        <begin position="74"/>
        <end position="84"/>
    </location>
</feature>
<proteinExistence type="predicted"/>
<reference evidence="2 3" key="1">
    <citation type="submission" date="2018-06" db="EMBL/GenBank/DDBJ databases">
        <authorList>
            <consortium name="Pathogen Informatics"/>
            <person name="Doyle S."/>
        </authorList>
    </citation>
    <scope>NUCLEOTIDE SEQUENCE [LARGE SCALE GENOMIC DNA]</scope>
    <source>
        <strain evidence="2 3">NCTC11544</strain>
    </source>
</reference>
<accession>A0A380AED6</accession>
<dbReference type="EMBL" id="UGYN01000002">
    <property type="protein sequence ID" value="SUI78653.1"/>
    <property type="molecule type" value="Genomic_DNA"/>
</dbReference>
<dbReference type="Proteomes" id="UP000255529">
    <property type="component" value="Unassembled WGS sequence"/>
</dbReference>
<dbReference type="AlphaFoldDB" id="A0A380AED6"/>
<name>A0A380AED6_9GAMM</name>
<evidence type="ECO:0000256" key="1">
    <source>
        <dbReference type="SAM" id="MobiDB-lite"/>
    </source>
</evidence>